<keyword evidence="2" id="KW-0560">Oxidoreductase</keyword>
<accession>A0ABT1EFF1</accession>
<comment type="similarity">
    <text evidence="1">Belongs to the nitroreductase family.</text>
</comment>
<evidence type="ECO:0000259" key="3">
    <source>
        <dbReference type="Pfam" id="PF00881"/>
    </source>
</evidence>
<dbReference type="EMBL" id="JAMZFV010000003">
    <property type="protein sequence ID" value="MCP1109413.1"/>
    <property type="molecule type" value="Genomic_DNA"/>
</dbReference>
<evidence type="ECO:0000313" key="5">
    <source>
        <dbReference type="Proteomes" id="UP001523565"/>
    </source>
</evidence>
<protein>
    <submittedName>
        <fullName evidence="4">Nitroreductase family protein</fullName>
    </submittedName>
</protein>
<proteinExistence type="inferred from homology"/>
<evidence type="ECO:0000313" key="4">
    <source>
        <dbReference type="EMBL" id="MCP1109413.1"/>
    </source>
</evidence>
<dbReference type="Pfam" id="PF00881">
    <property type="entry name" value="Nitroreductase"/>
    <property type="match status" value="1"/>
</dbReference>
<comment type="caution">
    <text evidence="4">The sequence shown here is derived from an EMBL/GenBank/DDBJ whole genome shotgun (WGS) entry which is preliminary data.</text>
</comment>
<dbReference type="Gene3D" id="3.40.109.10">
    <property type="entry name" value="NADH Oxidase"/>
    <property type="match status" value="1"/>
</dbReference>
<dbReference type="InterPro" id="IPR029479">
    <property type="entry name" value="Nitroreductase"/>
</dbReference>
<evidence type="ECO:0000256" key="2">
    <source>
        <dbReference type="ARBA" id="ARBA00023002"/>
    </source>
</evidence>
<name>A0ABT1EFF1_9FIRM</name>
<feature type="domain" description="Nitroreductase" evidence="3">
    <location>
        <begin position="7"/>
        <end position="158"/>
    </location>
</feature>
<dbReference type="RefSeq" id="WP_262068322.1">
    <property type="nucleotide sequence ID" value="NZ_JAMXOC010000003.1"/>
</dbReference>
<reference evidence="4 5" key="1">
    <citation type="journal article" date="2022" name="Genome Biol. Evol.">
        <title>Host diet, physiology and behaviors set the stage for Lachnospiraceae cladogenesis.</title>
        <authorList>
            <person name="Vera-Ponce De Leon A."/>
            <person name="Schneider M."/>
            <person name="Jahnes B.C."/>
            <person name="Sadowski V."/>
            <person name="Camuy-Velez L.A."/>
            <person name="Duan J."/>
            <person name="Sabree Z.L."/>
        </authorList>
    </citation>
    <scope>NUCLEOTIDE SEQUENCE [LARGE SCALE GENOMIC DNA]</scope>
    <source>
        <strain evidence="4 5">PAL227</strain>
    </source>
</reference>
<gene>
    <name evidence="4" type="ORF">NK118_04005</name>
</gene>
<dbReference type="SUPFAM" id="SSF55469">
    <property type="entry name" value="FMN-dependent nitroreductase-like"/>
    <property type="match status" value="1"/>
</dbReference>
<organism evidence="4 5">
    <name type="scientific">Ohessyouella blattaphilus</name>
    <dbReference type="NCBI Taxonomy" id="2949333"/>
    <lineage>
        <taxon>Bacteria</taxon>
        <taxon>Bacillati</taxon>
        <taxon>Bacillota</taxon>
        <taxon>Clostridia</taxon>
        <taxon>Lachnospirales</taxon>
        <taxon>Lachnospiraceae</taxon>
        <taxon>Ohessyouella</taxon>
    </lineage>
</organism>
<dbReference type="Proteomes" id="UP001523565">
    <property type="component" value="Unassembled WGS sequence"/>
</dbReference>
<dbReference type="PANTHER" id="PTHR43673:SF10">
    <property type="entry name" value="NADH DEHYDROGENASE_NAD(P)H NITROREDUCTASE XCC3605-RELATED"/>
    <property type="match status" value="1"/>
</dbReference>
<sequence>METNVCIKERRSVRQFKDQAIDHDTLSSIIQVAAFAPSWKNSQIVRYLAIEDSYILSKIKETALPSFNARIVETASTLVALTFIKGRSGYERDGSYSTTRENKWENFDAGIAAATFCLAAKDAGLGTVIMGIYDEDKVAELINLPEDREIAALIAIGYPDESPQAPKRKTADELLTFI</sequence>
<keyword evidence="5" id="KW-1185">Reference proteome</keyword>
<dbReference type="PANTHER" id="PTHR43673">
    <property type="entry name" value="NAD(P)H NITROREDUCTASE YDGI-RELATED"/>
    <property type="match status" value="1"/>
</dbReference>
<evidence type="ECO:0000256" key="1">
    <source>
        <dbReference type="ARBA" id="ARBA00007118"/>
    </source>
</evidence>
<dbReference type="InterPro" id="IPR000415">
    <property type="entry name" value="Nitroreductase-like"/>
</dbReference>